<dbReference type="SUPFAM" id="SSF57667">
    <property type="entry name" value="beta-beta-alpha zinc fingers"/>
    <property type="match status" value="1"/>
</dbReference>
<evidence type="ECO:0000256" key="1">
    <source>
        <dbReference type="ARBA" id="ARBA00004123"/>
    </source>
</evidence>
<dbReference type="Proteomes" id="UP000483820">
    <property type="component" value="Chromosome I"/>
</dbReference>
<dbReference type="RefSeq" id="XP_053592096.1">
    <property type="nucleotide sequence ID" value="XM_053723451.1"/>
</dbReference>
<dbReference type="PROSITE" id="PS50808">
    <property type="entry name" value="ZF_BED"/>
    <property type="match status" value="1"/>
</dbReference>
<evidence type="ECO:0000259" key="11">
    <source>
        <dbReference type="PROSITE" id="PS50808"/>
    </source>
</evidence>
<evidence type="ECO:0000256" key="2">
    <source>
        <dbReference type="ARBA" id="ARBA00022723"/>
    </source>
</evidence>
<evidence type="ECO:0000256" key="7">
    <source>
        <dbReference type="ARBA" id="ARBA00023163"/>
    </source>
</evidence>
<dbReference type="InterPro" id="IPR052035">
    <property type="entry name" value="ZnF_BED_domain_contain"/>
</dbReference>
<dbReference type="PANTHER" id="PTHR46481">
    <property type="entry name" value="ZINC FINGER BED DOMAIN-CONTAINING PROTEIN 4"/>
    <property type="match status" value="1"/>
</dbReference>
<keyword evidence="8" id="KW-0539">Nucleus</keyword>
<evidence type="ECO:0000256" key="6">
    <source>
        <dbReference type="ARBA" id="ARBA00023125"/>
    </source>
</evidence>
<keyword evidence="3 9" id="KW-0863">Zinc-finger</keyword>
<reference evidence="12 13" key="1">
    <citation type="submission" date="2019-12" db="EMBL/GenBank/DDBJ databases">
        <title>Chromosome-level assembly of the Caenorhabditis remanei genome.</title>
        <authorList>
            <person name="Teterina A.A."/>
            <person name="Willis J.H."/>
            <person name="Phillips P.C."/>
        </authorList>
    </citation>
    <scope>NUCLEOTIDE SEQUENCE [LARGE SCALE GENOMIC DNA]</scope>
    <source>
        <strain evidence="12 13">PX506</strain>
        <tissue evidence="12">Whole organism</tissue>
    </source>
</reference>
<dbReference type="Pfam" id="PF05699">
    <property type="entry name" value="Dimer_Tnp_hAT"/>
    <property type="match status" value="1"/>
</dbReference>
<proteinExistence type="predicted"/>
<feature type="domain" description="BED-type" evidence="11">
    <location>
        <begin position="5"/>
        <end position="55"/>
    </location>
</feature>
<keyword evidence="6" id="KW-0238">DNA-binding</keyword>
<evidence type="ECO:0000256" key="3">
    <source>
        <dbReference type="ARBA" id="ARBA00022771"/>
    </source>
</evidence>
<dbReference type="EMBL" id="WUAV01000001">
    <property type="protein sequence ID" value="KAF1770663.1"/>
    <property type="molecule type" value="Genomic_DNA"/>
</dbReference>
<dbReference type="InterPro" id="IPR036236">
    <property type="entry name" value="Znf_C2H2_sf"/>
</dbReference>
<evidence type="ECO:0000256" key="5">
    <source>
        <dbReference type="ARBA" id="ARBA00023015"/>
    </source>
</evidence>
<feature type="region of interest" description="Disordered" evidence="10">
    <location>
        <begin position="576"/>
        <end position="608"/>
    </location>
</feature>
<dbReference type="InterPro" id="IPR008906">
    <property type="entry name" value="HATC_C_dom"/>
</dbReference>
<dbReference type="InterPro" id="IPR012337">
    <property type="entry name" value="RNaseH-like_sf"/>
</dbReference>
<protein>
    <recommendedName>
        <fullName evidence="11">BED-type domain-containing protein</fullName>
    </recommendedName>
</protein>
<evidence type="ECO:0000256" key="4">
    <source>
        <dbReference type="ARBA" id="ARBA00022833"/>
    </source>
</evidence>
<name>A0A6A5HWD7_CAERE</name>
<dbReference type="SUPFAM" id="SSF53098">
    <property type="entry name" value="Ribonuclease H-like"/>
    <property type="match status" value="1"/>
</dbReference>
<dbReference type="AlphaFoldDB" id="A0A6A5HWD7"/>
<keyword evidence="7" id="KW-0804">Transcription</keyword>
<comment type="caution">
    <text evidence="12">The sequence shown here is derived from an EMBL/GenBank/DDBJ whole genome shotgun (WGS) entry which is preliminary data.</text>
</comment>
<evidence type="ECO:0000256" key="8">
    <source>
        <dbReference type="ARBA" id="ARBA00023242"/>
    </source>
</evidence>
<dbReference type="SMART" id="SM00614">
    <property type="entry name" value="ZnF_BED"/>
    <property type="match status" value="1"/>
</dbReference>
<dbReference type="GO" id="GO:0046983">
    <property type="term" value="F:protein dimerization activity"/>
    <property type="evidence" value="ECO:0007669"/>
    <property type="project" value="InterPro"/>
</dbReference>
<dbReference type="GeneID" id="9810006"/>
<evidence type="ECO:0000313" key="13">
    <source>
        <dbReference type="Proteomes" id="UP000483820"/>
    </source>
</evidence>
<keyword evidence="2" id="KW-0479">Metal-binding</keyword>
<evidence type="ECO:0000256" key="10">
    <source>
        <dbReference type="SAM" id="MobiDB-lite"/>
    </source>
</evidence>
<evidence type="ECO:0000313" key="12">
    <source>
        <dbReference type="EMBL" id="KAF1770663.1"/>
    </source>
</evidence>
<evidence type="ECO:0000256" key="9">
    <source>
        <dbReference type="PROSITE-ProRule" id="PRU00027"/>
    </source>
</evidence>
<dbReference type="PANTHER" id="PTHR46481:SF10">
    <property type="entry name" value="ZINC FINGER BED DOMAIN-CONTAINING PROTEIN 39"/>
    <property type="match status" value="1"/>
</dbReference>
<dbReference type="Pfam" id="PF02892">
    <property type="entry name" value="zf-BED"/>
    <property type="match status" value="1"/>
</dbReference>
<keyword evidence="4" id="KW-0862">Zinc</keyword>
<feature type="compositionally biased region" description="Acidic residues" evidence="10">
    <location>
        <begin position="583"/>
        <end position="597"/>
    </location>
</feature>
<dbReference type="GO" id="GO:0009791">
    <property type="term" value="P:post-embryonic development"/>
    <property type="evidence" value="ECO:0007669"/>
    <property type="project" value="UniProtKB-ARBA"/>
</dbReference>
<organism evidence="12 13">
    <name type="scientific">Caenorhabditis remanei</name>
    <name type="common">Caenorhabditis vulgaris</name>
    <dbReference type="NCBI Taxonomy" id="31234"/>
    <lineage>
        <taxon>Eukaryota</taxon>
        <taxon>Metazoa</taxon>
        <taxon>Ecdysozoa</taxon>
        <taxon>Nematoda</taxon>
        <taxon>Chromadorea</taxon>
        <taxon>Rhabditida</taxon>
        <taxon>Rhabditina</taxon>
        <taxon>Rhabditomorpha</taxon>
        <taxon>Rhabditoidea</taxon>
        <taxon>Rhabditidae</taxon>
        <taxon>Peloderinae</taxon>
        <taxon>Caenorhabditis</taxon>
    </lineage>
</organism>
<accession>A0A6A5HWD7</accession>
<dbReference type="InterPro" id="IPR003656">
    <property type="entry name" value="Znf_BED"/>
</dbReference>
<dbReference type="CTD" id="9810006"/>
<keyword evidence="5" id="KW-0805">Transcription regulation</keyword>
<gene>
    <name evidence="12" type="ORF">GCK72_002484</name>
</gene>
<dbReference type="GO" id="GO:0005634">
    <property type="term" value="C:nucleus"/>
    <property type="evidence" value="ECO:0007669"/>
    <property type="project" value="UniProtKB-SubCell"/>
</dbReference>
<sequence length="623" mass="71407">MSKNELTSVAWSFFLKVDDEKVRCQLCNKELKYFHSTSGMISHIRSTHENELRELQNENKQLRVRASRGNPAVNYEEATENLIMAICTSGASFQLLKNSWFRKFCRILDPNFTLPTPDAARKVISKHATSYITNTMEQLSAVDKFFISFDSWEDKYENFSIYVVFLYYTDDQYNKRKVLLGIRNIAGKVTSENIEELAAGLLIEYNLDFSKIMGTITDERSNLQGFLNTNVYHQVLCAAEALSHIVNAASEIPLLVEVMNKVNGLVSHLSRSKSERTRFRESSSSLRIESRLPLPFRTDRPGRCISFARAFLTHYESIKSLTRGQEFILSEQEKENLEIFVQCATPYLEAINQVESDKTFCSEVLIHFASLSDFLNNQRHNHPVVKVLTEETVHQFQRFLENDIALLTTFVDPRLSYTDGVLLQKSWKDVEKLVESYCADNYRLINASNDQNPEPAAKRKRPSDTHFSKFIESLTQSTVPGSIETEIVNYKASVLTYRVALDSCPLQYWRMNQSRFPTLCRLAKDVLSAPQSSIQAERYFSECSEVVSSSTRNRHSALSLNETLLNSALGIIKRMDTDPKWNEDEESDGESDEEPDAADNFNAWDRSVDPTNYELSAVKEENF</sequence>
<dbReference type="KEGG" id="crq:GCK72_002484"/>
<dbReference type="GO" id="GO:0003677">
    <property type="term" value="F:DNA binding"/>
    <property type="evidence" value="ECO:0007669"/>
    <property type="project" value="UniProtKB-KW"/>
</dbReference>
<comment type="subcellular location">
    <subcellularLocation>
        <location evidence="1">Nucleus</location>
    </subcellularLocation>
</comment>
<dbReference type="GO" id="GO:0008270">
    <property type="term" value="F:zinc ion binding"/>
    <property type="evidence" value="ECO:0007669"/>
    <property type="project" value="UniProtKB-KW"/>
</dbReference>